<protein>
    <submittedName>
        <fullName evidence="1">Uncharacterized protein</fullName>
    </submittedName>
</protein>
<comment type="caution">
    <text evidence="1">The sequence shown here is derived from an EMBL/GenBank/DDBJ whole genome shotgun (WGS) entry which is preliminary data.</text>
</comment>
<evidence type="ECO:0000313" key="1">
    <source>
        <dbReference type="EMBL" id="KAK7424590.1"/>
    </source>
</evidence>
<name>A0ABR1HTP6_9HYPO</name>
<keyword evidence="2" id="KW-1185">Reference proteome</keyword>
<accession>A0ABR1HTP6</accession>
<organism evidence="1 2">
    <name type="scientific">Neonectria magnoliae</name>
    <dbReference type="NCBI Taxonomy" id="2732573"/>
    <lineage>
        <taxon>Eukaryota</taxon>
        <taxon>Fungi</taxon>
        <taxon>Dikarya</taxon>
        <taxon>Ascomycota</taxon>
        <taxon>Pezizomycotina</taxon>
        <taxon>Sordariomycetes</taxon>
        <taxon>Hypocreomycetidae</taxon>
        <taxon>Hypocreales</taxon>
        <taxon>Nectriaceae</taxon>
        <taxon>Neonectria</taxon>
    </lineage>
</organism>
<gene>
    <name evidence="1" type="ORF">QQZ08_008600</name>
</gene>
<sequence>MTVPTGFKVLTKTKSVKKAGSPSLCLMANKCKTKKTVKYKCGPKNSKTCTKRVCQKGFDTVKKKVPTGLQIVYKKVDLCGAIRKVLGTKIANKFISSKKAICECFPKLRKMTTDGKFTSISSRGELTTANSKVLDEAATLQTCLHDASIYVSSSKETVLKKLGTSGGTIATGEPIDDATYKAMIAAVAPCRGGSCSATLISTTFTKYLSKALDLMAKPLQDLLTKWETHLGFLQQLTQNLSFSCDDLANADESTAVVIEASRRVLCDDLSWCSVESVSAFLVKTSIFQERVNQLWQARGPLDLPSARVSDYQSQAAELKGNVKTTPSTGFMVSAIQSGDFETVKDIVKFMPITTDIPSLAEEVEGAVGVRLRDIIIEYKDSGELAEQEARELVETDFESKFPDDFRNAPFEVLDRLYLIQSVISEELLVALETYNKGMKALDERIKKSALTDGSFKSEVGTVAYERWSTFKMDLPCSKAVTTTYKKHGFSKTSSKYRKFSKCGYSSEKAQYAKRQIPYLKIRG</sequence>
<proteinExistence type="predicted"/>
<dbReference type="EMBL" id="JAZAVK010000090">
    <property type="protein sequence ID" value="KAK7424590.1"/>
    <property type="molecule type" value="Genomic_DNA"/>
</dbReference>
<evidence type="ECO:0000313" key="2">
    <source>
        <dbReference type="Proteomes" id="UP001498421"/>
    </source>
</evidence>
<dbReference type="Proteomes" id="UP001498421">
    <property type="component" value="Unassembled WGS sequence"/>
</dbReference>
<reference evidence="1 2" key="1">
    <citation type="journal article" date="2025" name="Microbiol. Resour. Announc.">
        <title>Draft genome sequences for Neonectria magnoliae and Neonectria punicea, canker pathogens of Liriodendron tulipifera and Acer saccharum in West Virginia.</title>
        <authorList>
            <person name="Petronek H.M."/>
            <person name="Kasson M.T."/>
            <person name="Metheny A.M."/>
            <person name="Stauder C.M."/>
            <person name="Lovett B."/>
            <person name="Lynch S.C."/>
            <person name="Garnas J.R."/>
            <person name="Kasson L.R."/>
            <person name="Stajich J.E."/>
        </authorList>
    </citation>
    <scope>NUCLEOTIDE SEQUENCE [LARGE SCALE GENOMIC DNA]</scope>
    <source>
        <strain evidence="1 2">NRRL 64651</strain>
    </source>
</reference>